<dbReference type="Pfam" id="PF05653">
    <property type="entry name" value="Mg_trans_NIPA"/>
    <property type="match status" value="1"/>
</dbReference>
<evidence type="ECO:0000256" key="3">
    <source>
        <dbReference type="ARBA" id="ARBA00023136"/>
    </source>
</evidence>
<reference evidence="5 6" key="1">
    <citation type="journal article" date="2013" name="Nat. Genet.">
        <title>The high-quality draft genome of peach (Prunus persica) identifies unique patterns of genetic diversity, domestication and genome evolution.</title>
        <authorList>
            <consortium name="International Peach Genome Initiative"/>
            <person name="Verde I."/>
            <person name="Abbott A.G."/>
            <person name="Scalabrin S."/>
            <person name="Jung S."/>
            <person name="Shu S."/>
            <person name="Marroni F."/>
            <person name="Zhebentyayeva T."/>
            <person name="Dettori M.T."/>
            <person name="Grimwood J."/>
            <person name="Cattonaro F."/>
            <person name="Zuccolo A."/>
            <person name="Rossini L."/>
            <person name="Jenkins J."/>
            <person name="Vendramin E."/>
            <person name="Meisel L.A."/>
            <person name="Decroocq V."/>
            <person name="Sosinski B."/>
            <person name="Prochnik S."/>
            <person name="Mitros T."/>
            <person name="Policriti A."/>
            <person name="Cipriani G."/>
            <person name="Dondini L."/>
            <person name="Ficklin S."/>
            <person name="Goodstein D.M."/>
            <person name="Xuan P."/>
            <person name="Del Fabbro C."/>
            <person name="Aramini V."/>
            <person name="Copetti D."/>
            <person name="Gonzalez S."/>
            <person name="Horner D.S."/>
            <person name="Falchi R."/>
            <person name="Lucas S."/>
            <person name="Mica E."/>
            <person name="Maldonado J."/>
            <person name="Lazzari B."/>
            <person name="Bielenberg D."/>
            <person name="Pirona R."/>
            <person name="Miculan M."/>
            <person name="Barakat A."/>
            <person name="Testolin R."/>
            <person name="Stella A."/>
            <person name="Tartarini S."/>
            <person name="Tonutti P."/>
            <person name="Arus P."/>
            <person name="Orellana A."/>
            <person name="Wells C."/>
            <person name="Main D."/>
            <person name="Vizzotto G."/>
            <person name="Silva H."/>
            <person name="Salamini F."/>
            <person name="Schmutz J."/>
            <person name="Morgante M."/>
            <person name="Rokhsar D.S."/>
        </authorList>
    </citation>
    <scope>NUCLEOTIDE SEQUENCE [LARGE SCALE GENOMIC DNA]</scope>
    <source>
        <strain evidence="6">cv. Nemared</strain>
    </source>
</reference>
<gene>
    <name evidence="5" type="ORF">PRUPE_2G034200</name>
</gene>
<sequence length="93" mass="10226">MKTKQRLLLFLSISASPLCLPIYHKSLGNTPNYKNPKSALDTFNTAIVSPIYYAMFTSFTIFASAIMFKDYSGFITVSSGTAILHSTRGPDPP</sequence>
<proteinExistence type="inferred from homology"/>
<keyword evidence="3 4" id="KW-0472">Membrane</keyword>
<dbReference type="HOGENOM" id="CLU_2403718_0_0_1"/>
<dbReference type="AlphaFoldDB" id="M5XNF2"/>
<comment type="similarity">
    <text evidence="4">Belongs to the NIPA (TC 2.A.7) family.</text>
</comment>
<organism evidence="5 6">
    <name type="scientific">Prunus persica</name>
    <name type="common">Peach</name>
    <name type="synonym">Amygdalus persica</name>
    <dbReference type="NCBI Taxonomy" id="3760"/>
    <lineage>
        <taxon>Eukaryota</taxon>
        <taxon>Viridiplantae</taxon>
        <taxon>Streptophyta</taxon>
        <taxon>Embryophyta</taxon>
        <taxon>Tracheophyta</taxon>
        <taxon>Spermatophyta</taxon>
        <taxon>Magnoliopsida</taxon>
        <taxon>eudicotyledons</taxon>
        <taxon>Gunneridae</taxon>
        <taxon>Pentapetalae</taxon>
        <taxon>rosids</taxon>
        <taxon>fabids</taxon>
        <taxon>Rosales</taxon>
        <taxon>Rosaceae</taxon>
        <taxon>Amygdaloideae</taxon>
        <taxon>Amygdaleae</taxon>
        <taxon>Prunus</taxon>
    </lineage>
</organism>
<dbReference type="InterPro" id="IPR008521">
    <property type="entry name" value="Mg_trans_NIPA"/>
</dbReference>
<keyword evidence="4" id="KW-0967">Endosome</keyword>
<comment type="subcellular location">
    <subcellularLocation>
        <location evidence="4">Cell membrane</location>
        <topology evidence="4">Multi-pass membrane protein</topology>
    </subcellularLocation>
    <subcellularLocation>
        <location evidence="4">Early endosome</location>
    </subcellularLocation>
</comment>
<keyword evidence="4" id="KW-0460">Magnesium</keyword>
<dbReference type="GO" id="GO:0005886">
    <property type="term" value="C:plasma membrane"/>
    <property type="evidence" value="ECO:0007669"/>
    <property type="project" value="UniProtKB-SubCell"/>
</dbReference>
<dbReference type="PANTHER" id="PTHR12570">
    <property type="match status" value="1"/>
</dbReference>
<dbReference type="eggNOG" id="KOG2922">
    <property type="taxonomic scope" value="Eukaryota"/>
</dbReference>
<keyword evidence="4" id="KW-0813">Transport</keyword>
<protein>
    <recommendedName>
        <fullName evidence="4">Probable magnesium transporter</fullName>
    </recommendedName>
</protein>
<keyword evidence="4" id="KW-1003">Cell membrane</keyword>
<comment type="caution">
    <text evidence="4">Lacks conserved residue(s) required for the propagation of feature annotation.</text>
</comment>
<comment type="subunit">
    <text evidence="4">Homodimer.</text>
</comment>
<dbReference type="GO" id="GO:0005769">
    <property type="term" value="C:early endosome"/>
    <property type="evidence" value="ECO:0007669"/>
    <property type="project" value="UniProtKB-SubCell"/>
</dbReference>
<keyword evidence="1 4" id="KW-0812">Transmembrane</keyword>
<comment type="function">
    <text evidence="4">Acts as a Mg(2+) transporter. Can also transport other divalent cations such as Fe(2+), Sr(2+), Ba(2+), Mn(2+) and Co(2+) but to a much less extent than Mg(2+).</text>
</comment>
<accession>M5XNF2</accession>
<evidence type="ECO:0000256" key="4">
    <source>
        <dbReference type="RuleBase" id="RU363078"/>
    </source>
</evidence>
<dbReference type="EMBL" id="CM007652">
    <property type="protein sequence ID" value="ONI20803.1"/>
    <property type="molecule type" value="Genomic_DNA"/>
</dbReference>
<name>M5XNF2_PRUPE</name>
<evidence type="ECO:0000313" key="6">
    <source>
        <dbReference type="Proteomes" id="UP000006882"/>
    </source>
</evidence>
<dbReference type="Gramene" id="ONI20803">
    <property type="protein sequence ID" value="ONI20803"/>
    <property type="gene ID" value="PRUPE_2G034200"/>
</dbReference>
<evidence type="ECO:0000256" key="2">
    <source>
        <dbReference type="ARBA" id="ARBA00022989"/>
    </source>
</evidence>
<feature type="transmembrane region" description="Helical" evidence="4">
    <location>
        <begin position="45"/>
        <end position="68"/>
    </location>
</feature>
<evidence type="ECO:0000256" key="1">
    <source>
        <dbReference type="ARBA" id="ARBA00022692"/>
    </source>
</evidence>
<dbReference type="Proteomes" id="UP000006882">
    <property type="component" value="Chromosome G2"/>
</dbReference>
<evidence type="ECO:0000313" key="5">
    <source>
        <dbReference type="EMBL" id="ONI20803.1"/>
    </source>
</evidence>
<dbReference type="PANTHER" id="PTHR12570:SF74">
    <property type="entry name" value="MAGNESIUM TRANSPORTER-RELATED"/>
    <property type="match status" value="1"/>
</dbReference>
<keyword evidence="2 4" id="KW-1133">Transmembrane helix</keyword>
<keyword evidence="6" id="KW-1185">Reference proteome</keyword>
<dbReference type="GO" id="GO:0015095">
    <property type="term" value="F:magnesium ion transmembrane transporter activity"/>
    <property type="evidence" value="ECO:0007669"/>
    <property type="project" value="UniProtKB-UniRule"/>
</dbReference>
<keyword evidence="4" id="KW-0406">Ion transport</keyword>